<sequence length="734" mass="80967">MHVFLQCEAVVELAVLHHCSTPSKPSLWQPTHTAAQMAHVDDDQLDDYLNDILDDFEVPASQPSKSHVDPTTDRSNPAMMPNAAMNTKNSVKLDESADMEAEFMAQLAQNMERLLTQPSSNPSTLFNLDKTQSDSREGLTAGTDALSGSSTDLDAIRNLEELKLAFSGLSGTASKEPLAGPIREPQQFQDQIAQTMNKLRESSEKATAQATEELQGNSAEEDPMMANMLKELESMMDSEGFEDIFGGFVDQLMKKEFLYEPLKDLSEKYPAWIEANRSTLSAEDRVRYQNQLEAVKEIVLIYKKLPEDEPTAEQSKEIMDLLAKIQSFGNPPDDLMKEMAPGMETGMGGMPAVPGAGSPYEIRNQPFYPHQPHPSLVSHLQTELNKSTSLSGCSTHGQQHQDNRANQQNRRESHIVWTQPPRNILVIKKQDDVKTTHALTAVLKWFRDHQPHTNIILEHGAVSKALVQDQHFPSIHVLDERIDQQEDLASIVDFVITLGGDGTLLHASSLFPRRVPPIMSFSLGSVGFLLPFDIADYEVALARMFCGHGVPIMNRMRLAFSLQTSKSERGEFEGFQIMNELTVHRGKHAQLTAIDIFVGNDFLTDVVADGLIISTPTGSTAYSLSAGGPIVHPSVEAILLTPICPRSLSFRPIVLPANAEISIKLSAVARGDAEVAIDGRDICLLGPNKHIEVRPSEFSIPCVSRLASGSGWGDDIKQTLRWNQSFLKAGLSFN</sequence>
<dbReference type="Proteomes" id="UP001648503">
    <property type="component" value="Unassembled WGS sequence"/>
</dbReference>
<evidence type="ECO:0000256" key="1">
    <source>
        <dbReference type="ARBA" id="ARBA00010995"/>
    </source>
</evidence>
<dbReference type="Gene3D" id="2.60.200.30">
    <property type="entry name" value="Probable inorganic polyphosphate/atp-NAD kinase, domain 2"/>
    <property type="match status" value="1"/>
</dbReference>
<dbReference type="InterPro" id="IPR006708">
    <property type="entry name" value="Pex19"/>
</dbReference>
<keyword evidence="3" id="KW-0418">Kinase</keyword>
<feature type="compositionally biased region" description="Polar residues" evidence="6">
    <location>
        <begin position="387"/>
        <end position="398"/>
    </location>
</feature>
<evidence type="ECO:0000313" key="8">
    <source>
        <dbReference type="Proteomes" id="UP001648503"/>
    </source>
</evidence>
<accession>A0ABQ8FB14</accession>
<dbReference type="Pfam" id="PF20143">
    <property type="entry name" value="NAD_kinase_C"/>
    <property type="match status" value="1"/>
</dbReference>
<evidence type="ECO:0000256" key="3">
    <source>
        <dbReference type="ARBA" id="ARBA00022777"/>
    </source>
</evidence>
<dbReference type="InterPro" id="IPR038322">
    <property type="entry name" value="Pex19_C_sf"/>
</dbReference>
<keyword evidence="5" id="KW-0520">NAD</keyword>
<gene>
    <name evidence="7" type="ORF">BASA50_006540</name>
</gene>
<dbReference type="EMBL" id="JAFCIX010000332">
    <property type="protein sequence ID" value="KAH6594591.1"/>
    <property type="molecule type" value="Genomic_DNA"/>
</dbReference>
<protein>
    <recommendedName>
        <fullName evidence="9">ATP-NAD kinase</fullName>
    </recommendedName>
</protein>
<dbReference type="Gene3D" id="3.40.50.10330">
    <property type="entry name" value="Probable inorganic polyphosphate/atp-NAD kinase, domain 1"/>
    <property type="match status" value="1"/>
</dbReference>
<dbReference type="SUPFAM" id="SSF111331">
    <property type="entry name" value="NAD kinase/diacylglycerol kinase-like"/>
    <property type="match status" value="1"/>
</dbReference>
<keyword evidence="2" id="KW-0808">Transferase</keyword>
<evidence type="ECO:0000256" key="2">
    <source>
        <dbReference type="ARBA" id="ARBA00022679"/>
    </source>
</evidence>
<feature type="region of interest" description="Disordered" evidence="6">
    <location>
        <begin position="387"/>
        <end position="410"/>
    </location>
</feature>
<dbReference type="Gene3D" id="1.20.120.900">
    <property type="entry name" value="Pex19, mPTS binding domain"/>
    <property type="match status" value="1"/>
</dbReference>
<evidence type="ECO:0000313" key="7">
    <source>
        <dbReference type="EMBL" id="KAH6594591.1"/>
    </source>
</evidence>
<dbReference type="PANTHER" id="PTHR20275:SF26">
    <property type="entry name" value="NADH KINASE POS5, MITOCHONDRIAL"/>
    <property type="match status" value="1"/>
</dbReference>
<evidence type="ECO:0000256" key="5">
    <source>
        <dbReference type="ARBA" id="ARBA00023027"/>
    </source>
</evidence>
<comment type="caution">
    <text evidence="7">The sequence shown here is derived from an EMBL/GenBank/DDBJ whole genome shotgun (WGS) entry which is preliminary data.</text>
</comment>
<evidence type="ECO:0000256" key="4">
    <source>
        <dbReference type="ARBA" id="ARBA00022857"/>
    </source>
</evidence>
<evidence type="ECO:0000256" key="6">
    <source>
        <dbReference type="SAM" id="MobiDB-lite"/>
    </source>
</evidence>
<name>A0ABQ8FB14_9FUNG</name>
<dbReference type="PANTHER" id="PTHR20275">
    <property type="entry name" value="NAD KINASE"/>
    <property type="match status" value="1"/>
</dbReference>
<dbReference type="HAMAP" id="MF_00361">
    <property type="entry name" value="NAD_kinase"/>
    <property type="match status" value="1"/>
</dbReference>
<dbReference type="Pfam" id="PF04614">
    <property type="entry name" value="Pex19"/>
    <property type="match status" value="1"/>
</dbReference>
<feature type="compositionally biased region" description="Basic and acidic residues" evidence="6">
    <location>
        <begin position="399"/>
        <end position="410"/>
    </location>
</feature>
<dbReference type="InterPro" id="IPR017437">
    <property type="entry name" value="ATP-NAD_kinase_PpnK-typ_C"/>
</dbReference>
<comment type="similarity">
    <text evidence="1">Belongs to the NAD kinase family.</text>
</comment>
<dbReference type="InterPro" id="IPR016064">
    <property type="entry name" value="NAD/diacylglycerol_kinase_sf"/>
</dbReference>
<reference evidence="7 8" key="1">
    <citation type="submission" date="2021-02" db="EMBL/GenBank/DDBJ databases">
        <title>Variation within the Batrachochytrium salamandrivorans European outbreak.</title>
        <authorList>
            <person name="Kelly M."/>
            <person name="Pasmans F."/>
            <person name="Shea T.P."/>
            <person name="Munoz J.F."/>
            <person name="Carranza S."/>
            <person name="Cuomo C.A."/>
            <person name="Martel A."/>
        </authorList>
    </citation>
    <scope>NUCLEOTIDE SEQUENCE [LARGE SCALE GENOMIC DNA]</scope>
    <source>
        <strain evidence="7 8">AMFP18/2</strain>
    </source>
</reference>
<feature type="region of interest" description="Disordered" evidence="6">
    <location>
        <begin position="117"/>
        <end position="150"/>
    </location>
</feature>
<dbReference type="InterPro" id="IPR017438">
    <property type="entry name" value="ATP-NAD_kinase_N"/>
</dbReference>
<evidence type="ECO:0008006" key="9">
    <source>
        <dbReference type="Google" id="ProtNLM"/>
    </source>
</evidence>
<dbReference type="Pfam" id="PF01513">
    <property type="entry name" value="NAD_kinase"/>
    <property type="match status" value="1"/>
</dbReference>
<keyword evidence="8" id="KW-1185">Reference proteome</keyword>
<dbReference type="InterPro" id="IPR002504">
    <property type="entry name" value="NADK"/>
</dbReference>
<feature type="compositionally biased region" description="Polar residues" evidence="6">
    <location>
        <begin position="117"/>
        <end position="130"/>
    </location>
</feature>
<proteinExistence type="inferred from homology"/>
<feature type="region of interest" description="Disordered" evidence="6">
    <location>
        <begin position="57"/>
        <end position="83"/>
    </location>
</feature>
<organism evidence="7 8">
    <name type="scientific">Batrachochytrium salamandrivorans</name>
    <dbReference type="NCBI Taxonomy" id="1357716"/>
    <lineage>
        <taxon>Eukaryota</taxon>
        <taxon>Fungi</taxon>
        <taxon>Fungi incertae sedis</taxon>
        <taxon>Chytridiomycota</taxon>
        <taxon>Chytridiomycota incertae sedis</taxon>
        <taxon>Chytridiomycetes</taxon>
        <taxon>Rhizophydiales</taxon>
        <taxon>Rhizophydiales incertae sedis</taxon>
        <taxon>Batrachochytrium</taxon>
    </lineage>
</organism>
<keyword evidence="4" id="KW-0521">NADP</keyword>